<feature type="compositionally biased region" description="Low complexity" evidence="1">
    <location>
        <begin position="479"/>
        <end position="500"/>
    </location>
</feature>
<feature type="compositionally biased region" description="Acidic residues" evidence="1">
    <location>
        <begin position="552"/>
        <end position="569"/>
    </location>
</feature>
<feature type="domain" description="Nucleolar protein Dnt1-like N-terminal" evidence="2">
    <location>
        <begin position="37"/>
        <end position="97"/>
    </location>
</feature>
<gene>
    <name evidence="3" type="ORF">N0V83_004890</name>
</gene>
<accession>A0A9W8Y824</accession>
<evidence type="ECO:0000256" key="1">
    <source>
        <dbReference type="SAM" id="MobiDB-lite"/>
    </source>
</evidence>
<protein>
    <recommendedName>
        <fullName evidence="2">Nucleolar protein Dnt1-like N-terminal domain-containing protein</fullName>
    </recommendedName>
</protein>
<feature type="compositionally biased region" description="Polar residues" evidence="1">
    <location>
        <begin position="452"/>
        <end position="463"/>
    </location>
</feature>
<dbReference type="Pfam" id="PF10407">
    <property type="entry name" value="Cytokin_check_N"/>
    <property type="match status" value="1"/>
</dbReference>
<feature type="compositionally biased region" description="Polar residues" evidence="1">
    <location>
        <begin position="357"/>
        <end position="367"/>
    </location>
</feature>
<dbReference type="Proteomes" id="UP001140560">
    <property type="component" value="Unassembled WGS sequence"/>
</dbReference>
<name>A0A9W8Y824_9PLEO</name>
<feature type="compositionally biased region" description="Polar residues" evidence="1">
    <location>
        <begin position="282"/>
        <end position="306"/>
    </location>
</feature>
<dbReference type="EMBL" id="JAPEUY010000008">
    <property type="protein sequence ID" value="KAJ4370372.1"/>
    <property type="molecule type" value="Genomic_DNA"/>
</dbReference>
<reference evidence="3" key="1">
    <citation type="submission" date="2022-10" db="EMBL/GenBank/DDBJ databases">
        <title>Tapping the CABI collections for fungal endophytes: first genome assemblies for Collariella, Neodidymelliopsis, Ascochyta clinopodiicola, Didymella pomorum, Didymosphaeria variabile, Neocosmospora piperis and Neocucurbitaria cava.</title>
        <authorList>
            <person name="Hill R."/>
        </authorList>
    </citation>
    <scope>NUCLEOTIDE SEQUENCE</scope>
    <source>
        <strain evidence="3">IMI 356814</strain>
    </source>
</reference>
<feature type="compositionally biased region" description="Polar residues" evidence="1">
    <location>
        <begin position="516"/>
        <end position="525"/>
    </location>
</feature>
<feature type="compositionally biased region" description="Basic and acidic residues" evidence="1">
    <location>
        <begin position="218"/>
        <end position="228"/>
    </location>
</feature>
<comment type="caution">
    <text evidence="3">The sequence shown here is derived from an EMBL/GenBank/DDBJ whole genome shotgun (WGS) entry which is preliminary data.</text>
</comment>
<keyword evidence="4" id="KW-1185">Reference proteome</keyword>
<dbReference type="InterPro" id="IPR018844">
    <property type="entry name" value="Dnt1-like_N"/>
</dbReference>
<organism evidence="3 4">
    <name type="scientific">Neocucurbitaria cava</name>
    <dbReference type="NCBI Taxonomy" id="798079"/>
    <lineage>
        <taxon>Eukaryota</taxon>
        <taxon>Fungi</taxon>
        <taxon>Dikarya</taxon>
        <taxon>Ascomycota</taxon>
        <taxon>Pezizomycotina</taxon>
        <taxon>Dothideomycetes</taxon>
        <taxon>Pleosporomycetidae</taxon>
        <taxon>Pleosporales</taxon>
        <taxon>Pleosporineae</taxon>
        <taxon>Cucurbitariaceae</taxon>
        <taxon>Neocucurbitaria</taxon>
    </lineage>
</organism>
<proteinExistence type="predicted"/>
<feature type="compositionally biased region" description="Basic residues" evidence="1">
    <location>
        <begin position="265"/>
        <end position="276"/>
    </location>
</feature>
<feature type="region of interest" description="Disordered" evidence="1">
    <location>
        <begin position="118"/>
        <end position="569"/>
    </location>
</feature>
<dbReference type="OrthoDB" id="6365676at2759"/>
<evidence type="ECO:0000313" key="4">
    <source>
        <dbReference type="Proteomes" id="UP001140560"/>
    </source>
</evidence>
<evidence type="ECO:0000313" key="3">
    <source>
        <dbReference type="EMBL" id="KAJ4370372.1"/>
    </source>
</evidence>
<sequence length="569" mass="60977">MAATGARLRLTVQVLPLEAEHAHGPHRAQAVALSKGRKFALPVQSEDTFEQVWTRIEQRYKANYLNAQQAATFTIKKLQDAYDCDLDVGDTVSSIFEGETDPAMRTIKVVPSFVNRNFSVPPTSNLRPGHAQKRLRELNVGQASKRRRVEQPQLEDMQQAGDLSRDQPIPTTESERNVDGGAGQGGLRAGRLRRRPRSRQTGESCVIVKDAQTGHVEFGPRIKSESQKPETPGAAVSQRKDIYEVPSSPEEGIPSAQAIVTPRSRAGRRPKQKRGGGRPPKSTGSVSQHTSLATSTPNVFSQTAPPNSIGEADTSNEVGEAIAITSGEASTSRSASAAHSTKTSPAMIRPPARFLSHSPTPEVSGSENESEHASGVSDSEDEHVEMPEVPVEPTVEDAPVEPTLEDLPTAPTFEDVSAEPTLDVTIDQTEDAIPSSPPHLPDMLNPTLLAPETSQPLPSQVQPTAIRKTPVPLPPPSQPRSSQSVQSVSAQAAARRPAARYSGFRSLREQLVEATTKPTTPQTKSYDPRTLDLGKLAAKAKGGSNRVVSAGDGDDSSEDEESSSSSDSD</sequence>
<feature type="compositionally biased region" description="Low complexity" evidence="1">
    <location>
        <begin position="325"/>
        <end position="346"/>
    </location>
</feature>
<dbReference type="AlphaFoldDB" id="A0A9W8Y824"/>
<evidence type="ECO:0000259" key="2">
    <source>
        <dbReference type="Pfam" id="PF10407"/>
    </source>
</evidence>